<dbReference type="AlphaFoldDB" id="A0A0D3HJS7"/>
<evidence type="ECO:0000313" key="3">
    <source>
        <dbReference type="Proteomes" id="UP000026960"/>
    </source>
</evidence>
<sequence length="155" mass="17770">MKRCNVASRRMERHQSRKARGDLGEEADMKELQEALLSLTLVMHDKLIELERTSGDGGAFVELLKSIIDENCQRQATPVSLRIVKLCGQIVEPIMRRNRYTSDQKKEFMKSLTKATKTMANLESCVLFTRTDRGMEKTARPLLSDIEKRLKELVS</sequence>
<evidence type="ECO:0000256" key="1">
    <source>
        <dbReference type="SAM" id="MobiDB-lite"/>
    </source>
</evidence>
<keyword evidence="3" id="KW-1185">Reference proteome</keyword>
<dbReference type="HOGENOM" id="CLU_1780850_0_0_1"/>
<dbReference type="EnsemblPlants" id="OBART11G07270.1">
    <property type="protein sequence ID" value="OBART11G07270.1"/>
    <property type="gene ID" value="OBART11G07270"/>
</dbReference>
<dbReference type="STRING" id="65489.A0A0D3HJS7"/>
<feature type="compositionally biased region" description="Basic and acidic residues" evidence="1">
    <location>
        <begin position="9"/>
        <end position="24"/>
    </location>
</feature>
<accession>A0A0D3HJS7</accession>
<dbReference type="Proteomes" id="UP000026960">
    <property type="component" value="Chromosome 11"/>
</dbReference>
<evidence type="ECO:0000313" key="2">
    <source>
        <dbReference type="EnsemblPlants" id="OBART11G07270.1"/>
    </source>
</evidence>
<protein>
    <submittedName>
        <fullName evidence="2">Uncharacterized protein</fullName>
    </submittedName>
</protein>
<dbReference type="PaxDb" id="65489-OBART11G07270.1"/>
<dbReference type="Gramene" id="OBART11G07270.1">
    <property type="protein sequence ID" value="OBART11G07270.1"/>
    <property type="gene ID" value="OBART11G07270"/>
</dbReference>
<feature type="region of interest" description="Disordered" evidence="1">
    <location>
        <begin position="1"/>
        <end position="24"/>
    </location>
</feature>
<proteinExistence type="predicted"/>
<name>A0A0D3HJS7_9ORYZ</name>
<reference evidence="2" key="2">
    <citation type="submission" date="2015-03" db="UniProtKB">
        <authorList>
            <consortium name="EnsemblPlants"/>
        </authorList>
    </citation>
    <scope>IDENTIFICATION</scope>
</reference>
<reference evidence="2" key="1">
    <citation type="journal article" date="2009" name="Rice">
        <title>De Novo Next Generation Sequencing of Plant Genomes.</title>
        <authorList>
            <person name="Rounsley S."/>
            <person name="Marri P.R."/>
            <person name="Yu Y."/>
            <person name="He R."/>
            <person name="Sisneros N."/>
            <person name="Goicoechea J.L."/>
            <person name="Lee S.J."/>
            <person name="Angelova A."/>
            <person name="Kudrna D."/>
            <person name="Luo M."/>
            <person name="Affourtit J."/>
            <person name="Desany B."/>
            <person name="Knight J."/>
            <person name="Niazi F."/>
            <person name="Egholm M."/>
            <person name="Wing R.A."/>
        </authorList>
    </citation>
    <scope>NUCLEOTIDE SEQUENCE [LARGE SCALE GENOMIC DNA]</scope>
    <source>
        <strain evidence="2">cv. IRGC 105608</strain>
    </source>
</reference>
<organism evidence="2">
    <name type="scientific">Oryza barthii</name>
    <dbReference type="NCBI Taxonomy" id="65489"/>
    <lineage>
        <taxon>Eukaryota</taxon>
        <taxon>Viridiplantae</taxon>
        <taxon>Streptophyta</taxon>
        <taxon>Embryophyta</taxon>
        <taxon>Tracheophyta</taxon>
        <taxon>Spermatophyta</taxon>
        <taxon>Magnoliopsida</taxon>
        <taxon>Liliopsida</taxon>
        <taxon>Poales</taxon>
        <taxon>Poaceae</taxon>
        <taxon>BOP clade</taxon>
        <taxon>Oryzoideae</taxon>
        <taxon>Oryzeae</taxon>
        <taxon>Oryzinae</taxon>
        <taxon>Oryza</taxon>
    </lineage>
</organism>